<organism evidence="2">
    <name type="scientific">bioreactor metagenome</name>
    <dbReference type="NCBI Taxonomy" id="1076179"/>
    <lineage>
        <taxon>unclassified sequences</taxon>
        <taxon>metagenomes</taxon>
        <taxon>ecological metagenomes</taxon>
    </lineage>
</organism>
<keyword evidence="1" id="KW-0812">Transmembrane</keyword>
<evidence type="ECO:0000256" key="1">
    <source>
        <dbReference type="SAM" id="Phobius"/>
    </source>
</evidence>
<feature type="transmembrane region" description="Helical" evidence="1">
    <location>
        <begin position="342"/>
        <end position="361"/>
    </location>
</feature>
<feature type="transmembrane region" description="Helical" evidence="1">
    <location>
        <begin position="307"/>
        <end position="330"/>
    </location>
</feature>
<keyword evidence="1" id="KW-1133">Transmembrane helix</keyword>
<feature type="transmembrane region" description="Helical" evidence="1">
    <location>
        <begin position="26"/>
        <end position="41"/>
    </location>
</feature>
<feature type="transmembrane region" description="Helical" evidence="1">
    <location>
        <begin position="411"/>
        <end position="431"/>
    </location>
</feature>
<name>A0A644XMW7_9ZZZZ</name>
<feature type="transmembrane region" description="Helical" evidence="1">
    <location>
        <begin position="53"/>
        <end position="76"/>
    </location>
</feature>
<evidence type="ECO:0000313" key="2">
    <source>
        <dbReference type="EMBL" id="MPM17532.1"/>
    </source>
</evidence>
<keyword evidence="1" id="KW-0472">Membrane</keyword>
<accession>A0A644XMW7</accession>
<feature type="transmembrane region" description="Helical" evidence="1">
    <location>
        <begin position="5"/>
        <end position="20"/>
    </location>
</feature>
<feature type="transmembrane region" description="Helical" evidence="1">
    <location>
        <begin position="208"/>
        <end position="228"/>
    </location>
</feature>
<dbReference type="AlphaFoldDB" id="A0A644XMW7"/>
<dbReference type="InterPro" id="IPR025291">
    <property type="entry name" value="DUF4153"/>
</dbReference>
<feature type="transmembrane region" description="Helical" evidence="1">
    <location>
        <begin position="267"/>
        <end position="287"/>
    </location>
</feature>
<feature type="transmembrane region" description="Helical" evidence="1">
    <location>
        <begin position="381"/>
        <end position="399"/>
    </location>
</feature>
<comment type="caution">
    <text evidence="2">The sequence shown here is derived from an EMBL/GenBank/DDBJ whole genome shotgun (WGS) entry which is preliminary data.</text>
</comment>
<reference evidence="2" key="1">
    <citation type="submission" date="2019-08" db="EMBL/GenBank/DDBJ databases">
        <authorList>
            <person name="Kucharzyk K."/>
            <person name="Murdoch R.W."/>
            <person name="Higgins S."/>
            <person name="Loffler F."/>
        </authorList>
    </citation>
    <scope>NUCLEOTIDE SEQUENCE</scope>
</reference>
<gene>
    <name evidence="2" type="ORF">SDC9_63927</name>
</gene>
<feature type="transmembrane region" description="Helical" evidence="1">
    <location>
        <begin position="171"/>
        <end position="188"/>
    </location>
</feature>
<dbReference type="Pfam" id="PF13687">
    <property type="entry name" value="DUF4153"/>
    <property type="match status" value="1"/>
</dbReference>
<protein>
    <submittedName>
        <fullName evidence="2">Uncharacterized protein</fullName>
    </submittedName>
</protein>
<sequence length="523" mass="59865">MKRNTLILAISTLLFSFFFYEQKAGINFTLFSLAIVVMLAIDDPKRLKDLRWLIFASLSLISGFFVGWHGTVISVMANITALSVLTCHTLLPKTSFFPAFLFSFYSYISSFVYMIIDLAESKGSSRKPAPGSYYAQQMKTAGVTDQQPTTENPSAQPDVPKKQGLDTGAKVVIGVIILAVLIVFISLYRKASPVFKEFTDNINLDFISMRWLSFTFFGFLLMYGFFFIRHHKKLHDRDVNAPARLSAEGMNTNGSFLGFRMEMHTEAIIVMIFLGLLNLLLLLLNVIDISFMASGGDLPTDVTYADYVHKGVGTLIVSVIFVIAIVMYFFRGALNFYEKSSSVRLLANIWLVQNLILLIATTFRNSVYVAEYDLTYKRIGVYVWLLLTAFGLVTTLYKVSKKSSTWYLIRTNGWAFFAAILLLGTVNWDILIAKYNTRNVNDFDYEYLSRMNDNTLPIVYHAVQQSKPEHVFSFETSHHMSRFGLSNSKEDVEMRVNEFDRKYENMQWKSWNYDDWVTYNNLP</sequence>
<dbReference type="EMBL" id="VSSQ01002814">
    <property type="protein sequence ID" value="MPM17532.1"/>
    <property type="molecule type" value="Genomic_DNA"/>
</dbReference>
<feature type="transmembrane region" description="Helical" evidence="1">
    <location>
        <begin position="96"/>
        <end position="116"/>
    </location>
</feature>
<proteinExistence type="predicted"/>